<sequence length="32" mass="3642">MGSVTLKRADKEGACLKRRCRRCLLVSLHLLD</sequence>
<name>A0A9J2PWP4_ASCLU</name>
<organism evidence="1 2">
    <name type="scientific">Ascaris lumbricoides</name>
    <name type="common">Giant roundworm</name>
    <dbReference type="NCBI Taxonomy" id="6252"/>
    <lineage>
        <taxon>Eukaryota</taxon>
        <taxon>Metazoa</taxon>
        <taxon>Ecdysozoa</taxon>
        <taxon>Nematoda</taxon>
        <taxon>Chromadorea</taxon>
        <taxon>Rhabditida</taxon>
        <taxon>Spirurina</taxon>
        <taxon>Ascaridomorpha</taxon>
        <taxon>Ascaridoidea</taxon>
        <taxon>Ascarididae</taxon>
        <taxon>Ascaris</taxon>
    </lineage>
</organism>
<evidence type="ECO:0000313" key="2">
    <source>
        <dbReference type="WBParaSite" id="ALUE_0001455501-mRNA-1"/>
    </source>
</evidence>
<dbReference type="Proteomes" id="UP000036681">
    <property type="component" value="Unplaced"/>
</dbReference>
<accession>A0A9J2PWP4</accession>
<dbReference type="AlphaFoldDB" id="A0A9J2PWP4"/>
<keyword evidence="1" id="KW-1185">Reference proteome</keyword>
<proteinExistence type="predicted"/>
<reference evidence="2" key="1">
    <citation type="submission" date="2023-03" db="UniProtKB">
        <authorList>
            <consortium name="WormBaseParasite"/>
        </authorList>
    </citation>
    <scope>IDENTIFICATION</scope>
</reference>
<protein>
    <submittedName>
        <fullName evidence="2">Uncharacterized protein</fullName>
    </submittedName>
</protein>
<dbReference type="WBParaSite" id="ALUE_0001455501-mRNA-1">
    <property type="protein sequence ID" value="ALUE_0001455501-mRNA-1"/>
    <property type="gene ID" value="ALUE_0001455501"/>
</dbReference>
<evidence type="ECO:0000313" key="1">
    <source>
        <dbReference type="Proteomes" id="UP000036681"/>
    </source>
</evidence>